<evidence type="ECO:0000256" key="2">
    <source>
        <dbReference type="ARBA" id="ARBA00022692"/>
    </source>
</evidence>
<sequence length="433" mass="49528">MSYRNLNAGFSMSSTTTLTNQNDSTEIKSESSVDMPTRTSTTENIKEDSVDYKINFKRILSIEKIKNFNKFIKNEFDAMRHAVEDDIDQDEDYHNRKPIDKNTENKSVIIERQGGLANQFVLFLLFLWYFFSALTLYTNKYIVTTRKIDPTLIGTAQMLVTSLFGFFQLRNTHWKHMHATLSNFNTSSHHYASIWFWKNMFIIGLLRLFSIVLGLMALKQSTISFVETVKSSSPIFTVIVSKLVIGEITGFWTKISLFPIMLGLALCSSFELNFSFFGFLSAITTNFTECLQNVYSKLLLCSDRYKFSPLEVQFFSSTASVLVLIPICYFSVTFTAQTFGFVSIVLFLINGLSFHAQTLLAFTLMSYISPVTYSVCNTVKRAFLIWFSVYIFQNQVGYMSAIGTLFVIIGVLLYNHAKNFDSKSIKETAMHKV</sequence>
<dbReference type="GO" id="GO:0016020">
    <property type="term" value="C:membrane"/>
    <property type="evidence" value="ECO:0007669"/>
    <property type="project" value="UniProtKB-SubCell"/>
</dbReference>
<comment type="caution">
    <text evidence="8">The sequence shown here is derived from an EMBL/GenBank/DDBJ whole genome shotgun (WGS) entry which is preliminary data.</text>
</comment>
<evidence type="ECO:0000313" key="9">
    <source>
        <dbReference type="Proteomes" id="UP000663879"/>
    </source>
</evidence>
<gene>
    <name evidence="8" type="ORF">OXX778_LOCUS1796</name>
</gene>
<dbReference type="SUPFAM" id="SSF103481">
    <property type="entry name" value="Multidrug resistance efflux transporter EmrE"/>
    <property type="match status" value="1"/>
</dbReference>
<evidence type="ECO:0000259" key="7">
    <source>
        <dbReference type="Pfam" id="PF03151"/>
    </source>
</evidence>
<proteinExistence type="predicted"/>
<evidence type="ECO:0000256" key="4">
    <source>
        <dbReference type="ARBA" id="ARBA00023136"/>
    </source>
</evidence>
<keyword evidence="3 6" id="KW-1133">Transmembrane helix</keyword>
<evidence type="ECO:0000313" key="8">
    <source>
        <dbReference type="EMBL" id="CAF0717269.1"/>
    </source>
</evidence>
<feature type="transmembrane region" description="Helical" evidence="6">
    <location>
        <begin position="194"/>
        <end position="218"/>
    </location>
</feature>
<keyword evidence="4 6" id="KW-0472">Membrane</keyword>
<feature type="transmembrane region" description="Helical" evidence="6">
    <location>
        <begin position="120"/>
        <end position="139"/>
    </location>
</feature>
<dbReference type="InterPro" id="IPR050186">
    <property type="entry name" value="TPT_transporter"/>
</dbReference>
<dbReference type="InterPro" id="IPR037185">
    <property type="entry name" value="EmrE-like"/>
</dbReference>
<accession>A0A813M9L1</accession>
<dbReference type="EMBL" id="CAJNOC010000125">
    <property type="protein sequence ID" value="CAF0717269.1"/>
    <property type="molecule type" value="Genomic_DNA"/>
</dbReference>
<keyword evidence="2 6" id="KW-0812">Transmembrane</keyword>
<keyword evidence="9" id="KW-1185">Reference proteome</keyword>
<organism evidence="8 9">
    <name type="scientific">Brachionus calyciflorus</name>
    <dbReference type="NCBI Taxonomy" id="104777"/>
    <lineage>
        <taxon>Eukaryota</taxon>
        <taxon>Metazoa</taxon>
        <taxon>Spiralia</taxon>
        <taxon>Gnathifera</taxon>
        <taxon>Rotifera</taxon>
        <taxon>Eurotatoria</taxon>
        <taxon>Monogononta</taxon>
        <taxon>Pseudotrocha</taxon>
        <taxon>Ploima</taxon>
        <taxon>Brachionidae</taxon>
        <taxon>Brachionus</taxon>
    </lineage>
</organism>
<feature type="domain" description="Sugar phosphate transporter" evidence="7">
    <location>
        <begin position="121"/>
        <end position="415"/>
    </location>
</feature>
<dbReference type="Proteomes" id="UP000663879">
    <property type="component" value="Unassembled WGS sequence"/>
</dbReference>
<name>A0A813M9L1_9BILA</name>
<dbReference type="AlphaFoldDB" id="A0A813M9L1"/>
<reference evidence="8" key="1">
    <citation type="submission" date="2021-02" db="EMBL/GenBank/DDBJ databases">
        <authorList>
            <person name="Nowell W R."/>
        </authorList>
    </citation>
    <scope>NUCLEOTIDE SEQUENCE</scope>
    <source>
        <strain evidence="8">Ploen Becks lab</strain>
    </source>
</reference>
<dbReference type="Pfam" id="PF03151">
    <property type="entry name" value="TPT"/>
    <property type="match status" value="1"/>
</dbReference>
<feature type="compositionally biased region" description="Polar residues" evidence="5">
    <location>
        <begin position="1"/>
        <end position="24"/>
    </location>
</feature>
<feature type="transmembrane region" description="Helical" evidence="6">
    <location>
        <begin position="312"/>
        <end position="332"/>
    </location>
</feature>
<evidence type="ECO:0000256" key="6">
    <source>
        <dbReference type="SAM" id="Phobius"/>
    </source>
</evidence>
<dbReference type="OrthoDB" id="5547497at2759"/>
<protein>
    <recommendedName>
        <fullName evidence="7">Sugar phosphate transporter domain-containing protein</fullName>
    </recommendedName>
</protein>
<feature type="transmembrane region" description="Helical" evidence="6">
    <location>
        <begin position="398"/>
        <end position="417"/>
    </location>
</feature>
<feature type="transmembrane region" description="Helical" evidence="6">
    <location>
        <begin position="239"/>
        <end position="266"/>
    </location>
</feature>
<feature type="region of interest" description="Disordered" evidence="5">
    <location>
        <begin position="1"/>
        <end position="40"/>
    </location>
</feature>
<dbReference type="PANTHER" id="PTHR11132">
    <property type="entry name" value="SOLUTE CARRIER FAMILY 35"/>
    <property type="match status" value="1"/>
</dbReference>
<feature type="transmembrane region" description="Helical" evidence="6">
    <location>
        <begin position="272"/>
        <end position="291"/>
    </location>
</feature>
<evidence type="ECO:0000256" key="1">
    <source>
        <dbReference type="ARBA" id="ARBA00004141"/>
    </source>
</evidence>
<feature type="transmembrane region" description="Helical" evidence="6">
    <location>
        <begin position="151"/>
        <end position="169"/>
    </location>
</feature>
<feature type="transmembrane region" description="Helical" evidence="6">
    <location>
        <begin position="338"/>
        <end position="364"/>
    </location>
</feature>
<evidence type="ECO:0000256" key="5">
    <source>
        <dbReference type="SAM" id="MobiDB-lite"/>
    </source>
</evidence>
<evidence type="ECO:0000256" key="3">
    <source>
        <dbReference type="ARBA" id="ARBA00022989"/>
    </source>
</evidence>
<comment type="subcellular location">
    <subcellularLocation>
        <location evidence="1">Membrane</location>
        <topology evidence="1">Multi-pass membrane protein</topology>
    </subcellularLocation>
</comment>
<dbReference type="InterPro" id="IPR004853">
    <property type="entry name" value="Sugar_P_trans_dom"/>
</dbReference>